<organism evidence="1 2">
    <name type="scientific">Citrullus colocynthis</name>
    <name type="common">colocynth</name>
    <dbReference type="NCBI Taxonomy" id="252529"/>
    <lineage>
        <taxon>Eukaryota</taxon>
        <taxon>Viridiplantae</taxon>
        <taxon>Streptophyta</taxon>
        <taxon>Embryophyta</taxon>
        <taxon>Tracheophyta</taxon>
        <taxon>Spermatophyta</taxon>
        <taxon>Magnoliopsida</taxon>
        <taxon>eudicotyledons</taxon>
        <taxon>Gunneridae</taxon>
        <taxon>Pentapetalae</taxon>
        <taxon>rosids</taxon>
        <taxon>fabids</taxon>
        <taxon>Cucurbitales</taxon>
        <taxon>Cucurbitaceae</taxon>
        <taxon>Benincaseae</taxon>
        <taxon>Citrullus</taxon>
    </lineage>
</organism>
<evidence type="ECO:0000313" key="1">
    <source>
        <dbReference type="EMBL" id="CAK9319534.1"/>
    </source>
</evidence>
<protein>
    <submittedName>
        <fullName evidence="1">Uncharacterized protein</fullName>
    </submittedName>
</protein>
<proteinExistence type="predicted"/>
<name>A0ABP0YGA5_9ROSI</name>
<dbReference type="EMBL" id="OZ021738">
    <property type="protein sequence ID" value="CAK9319534.1"/>
    <property type="molecule type" value="Genomic_DNA"/>
</dbReference>
<sequence length="69" mass="7579">MVFKNPSGEEGYPDAIKGVERRCCCPNLSCPIAATYLLSLYPLSELSATEFCSPRFWRGAEASCTRGRA</sequence>
<evidence type="ECO:0000313" key="2">
    <source>
        <dbReference type="Proteomes" id="UP001642487"/>
    </source>
</evidence>
<reference evidence="1 2" key="1">
    <citation type="submission" date="2024-03" db="EMBL/GenBank/DDBJ databases">
        <authorList>
            <person name="Gkanogiannis A."/>
            <person name="Becerra Lopez-Lavalle L."/>
        </authorList>
    </citation>
    <scope>NUCLEOTIDE SEQUENCE [LARGE SCALE GENOMIC DNA]</scope>
</reference>
<gene>
    <name evidence="1" type="ORF">CITCOLO1_LOCUS11542</name>
</gene>
<keyword evidence="2" id="KW-1185">Reference proteome</keyword>
<accession>A0ABP0YGA5</accession>
<dbReference type="Proteomes" id="UP001642487">
    <property type="component" value="Chromosome 4"/>
</dbReference>